<comment type="caution">
    <text evidence="1">The sequence shown here is derived from an EMBL/GenBank/DDBJ whole genome shotgun (WGS) entry which is preliminary data.</text>
</comment>
<accession>A0A0F8W3F8</accession>
<name>A0A0F8W3F8_9ZZZZ</name>
<dbReference type="AlphaFoldDB" id="A0A0F8W3F8"/>
<feature type="non-terminal residue" evidence="1">
    <location>
        <position position="42"/>
    </location>
</feature>
<dbReference type="EMBL" id="LAZR01067669">
    <property type="protein sequence ID" value="KKK51123.1"/>
    <property type="molecule type" value="Genomic_DNA"/>
</dbReference>
<proteinExistence type="predicted"/>
<evidence type="ECO:0000313" key="1">
    <source>
        <dbReference type="EMBL" id="KKK51123.1"/>
    </source>
</evidence>
<reference evidence="1" key="1">
    <citation type="journal article" date="2015" name="Nature">
        <title>Complex archaea that bridge the gap between prokaryotes and eukaryotes.</title>
        <authorList>
            <person name="Spang A."/>
            <person name="Saw J.H."/>
            <person name="Jorgensen S.L."/>
            <person name="Zaremba-Niedzwiedzka K."/>
            <person name="Martijn J."/>
            <person name="Lind A.E."/>
            <person name="van Eijk R."/>
            <person name="Schleper C."/>
            <person name="Guy L."/>
            <person name="Ettema T.J."/>
        </authorList>
    </citation>
    <scope>NUCLEOTIDE SEQUENCE</scope>
</reference>
<protein>
    <submittedName>
        <fullName evidence="1">Uncharacterized protein</fullName>
    </submittedName>
</protein>
<gene>
    <name evidence="1" type="ORF">LCGC14_3118100</name>
</gene>
<organism evidence="1">
    <name type="scientific">marine sediment metagenome</name>
    <dbReference type="NCBI Taxonomy" id="412755"/>
    <lineage>
        <taxon>unclassified sequences</taxon>
        <taxon>metagenomes</taxon>
        <taxon>ecological metagenomes</taxon>
    </lineage>
</organism>
<sequence>MLKILRAKTGQLQLWKVVRGDGRIGIWCNTVTSKNFKLGKNN</sequence>